<protein>
    <submittedName>
        <fullName evidence="1">Uncharacterized protein</fullName>
    </submittedName>
</protein>
<name>A0A6G1IHF3_9PLEO</name>
<dbReference type="AlphaFoldDB" id="A0A6G1IHF3"/>
<proteinExistence type="predicted"/>
<reference evidence="1" key="1">
    <citation type="journal article" date="2020" name="Stud. Mycol.">
        <title>101 Dothideomycetes genomes: a test case for predicting lifestyles and emergence of pathogens.</title>
        <authorList>
            <person name="Haridas S."/>
            <person name="Albert R."/>
            <person name="Binder M."/>
            <person name="Bloem J."/>
            <person name="Labutti K."/>
            <person name="Salamov A."/>
            <person name="Andreopoulos B."/>
            <person name="Baker S."/>
            <person name="Barry K."/>
            <person name="Bills G."/>
            <person name="Bluhm B."/>
            <person name="Cannon C."/>
            <person name="Castanera R."/>
            <person name="Culley D."/>
            <person name="Daum C."/>
            <person name="Ezra D."/>
            <person name="Gonzalez J."/>
            <person name="Henrissat B."/>
            <person name="Kuo A."/>
            <person name="Liang C."/>
            <person name="Lipzen A."/>
            <person name="Lutzoni F."/>
            <person name="Magnuson J."/>
            <person name="Mondo S."/>
            <person name="Nolan M."/>
            <person name="Ohm R."/>
            <person name="Pangilinan J."/>
            <person name="Park H.-J."/>
            <person name="Ramirez L."/>
            <person name="Alfaro M."/>
            <person name="Sun H."/>
            <person name="Tritt A."/>
            <person name="Yoshinaga Y."/>
            <person name="Zwiers L.-H."/>
            <person name="Turgeon B."/>
            <person name="Goodwin S."/>
            <person name="Spatafora J."/>
            <person name="Crous P."/>
            <person name="Grigoriev I."/>
        </authorList>
    </citation>
    <scope>NUCLEOTIDE SEQUENCE</scope>
    <source>
        <strain evidence="1">CBS 122367</strain>
    </source>
</reference>
<keyword evidence="2" id="KW-1185">Reference proteome</keyword>
<organism evidence="1 2">
    <name type="scientific">Lentithecium fluviatile CBS 122367</name>
    <dbReference type="NCBI Taxonomy" id="1168545"/>
    <lineage>
        <taxon>Eukaryota</taxon>
        <taxon>Fungi</taxon>
        <taxon>Dikarya</taxon>
        <taxon>Ascomycota</taxon>
        <taxon>Pezizomycotina</taxon>
        <taxon>Dothideomycetes</taxon>
        <taxon>Pleosporomycetidae</taxon>
        <taxon>Pleosporales</taxon>
        <taxon>Massarineae</taxon>
        <taxon>Lentitheciaceae</taxon>
        <taxon>Lentithecium</taxon>
    </lineage>
</organism>
<accession>A0A6G1IHF3</accession>
<dbReference type="Proteomes" id="UP000799291">
    <property type="component" value="Unassembled WGS sequence"/>
</dbReference>
<gene>
    <name evidence="1" type="ORF">K458DRAFT_160275</name>
</gene>
<evidence type="ECO:0000313" key="2">
    <source>
        <dbReference type="Proteomes" id="UP000799291"/>
    </source>
</evidence>
<dbReference type="EMBL" id="MU005622">
    <property type="protein sequence ID" value="KAF2677413.1"/>
    <property type="molecule type" value="Genomic_DNA"/>
</dbReference>
<evidence type="ECO:0000313" key="1">
    <source>
        <dbReference type="EMBL" id="KAF2677413.1"/>
    </source>
</evidence>
<sequence>MPVLAPEPLMDREGIFQGEIGKLENNKTCPSWIAFVAIKLLVVQWHAVAFPRGDSIHEWNNRLLRFYHGLNSVHEVERGLKTWSIVSICARVSGRCPKEYDGPVCLAAIRDDQGRNDGGSSPSGFAGKQLHIDAMGAATAVCMVRIGAAWSHVSISYIVPPTPL</sequence>